<feature type="transmembrane region" description="Helical" evidence="1">
    <location>
        <begin position="114"/>
        <end position="131"/>
    </location>
</feature>
<evidence type="ECO:0000256" key="1">
    <source>
        <dbReference type="SAM" id="Phobius"/>
    </source>
</evidence>
<evidence type="ECO:0000313" key="4">
    <source>
        <dbReference type="Proteomes" id="UP000195667"/>
    </source>
</evidence>
<keyword evidence="4" id="KW-1185">Reference proteome</keyword>
<reference evidence="4" key="1">
    <citation type="submission" date="2017-02" db="EMBL/GenBank/DDBJ databases">
        <authorList>
            <person name="Daims H."/>
        </authorList>
    </citation>
    <scope>NUCLEOTIDE SEQUENCE [LARGE SCALE GENOMIC DNA]</scope>
</reference>
<dbReference type="PIRSF" id="PIRSF016919">
    <property type="entry name" value="HupE_UreJ"/>
    <property type="match status" value="1"/>
</dbReference>
<dbReference type="AlphaFoldDB" id="A0A1R4HKF5"/>
<feature type="transmembrane region" description="Helical" evidence="1">
    <location>
        <begin position="171"/>
        <end position="189"/>
    </location>
</feature>
<feature type="chain" id="PRO_5013204247" evidence="2">
    <location>
        <begin position="21"/>
        <end position="191"/>
    </location>
</feature>
<name>A0A1R4HKF5_9GAMM</name>
<sequence>MSKQLVLTSLLLGISQSALAHTGMGTTHGFMAGFVHPWQGVDHLLVMFVIGLWGCVLGGRALWILPLSFLMLMAAGAGLSFVGISLPFAELWVASSVVVFGLIIGFNTRLSEHWATGLVMVFALFHGYVHAEEITSGTAHLPYVLGFLVATALLHLLGIGAGLFSTKPVRILMISFGWACATVGCFLLAGY</sequence>
<keyword evidence="2" id="KW-0732">Signal</keyword>
<feature type="transmembrane region" description="Helical" evidence="1">
    <location>
        <begin position="44"/>
        <end position="62"/>
    </location>
</feature>
<proteinExistence type="predicted"/>
<keyword evidence="1" id="KW-0472">Membrane</keyword>
<dbReference type="Proteomes" id="UP000195667">
    <property type="component" value="Unassembled WGS sequence"/>
</dbReference>
<gene>
    <name evidence="3" type="primary">hupE</name>
    <name evidence="3" type="ORF">CRENPOLYSF1_900028</name>
</gene>
<evidence type="ECO:0000256" key="2">
    <source>
        <dbReference type="SAM" id="SignalP"/>
    </source>
</evidence>
<keyword evidence="1" id="KW-0812">Transmembrane</keyword>
<dbReference type="Pfam" id="PF04955">
    <property type="entry name" value="HupE_UreJ"/>
    <property type="match status" value="1"/>
</dbReference>
<dbReference type="RefSeq" id="WP_087145337.1">
    <property type="nucleotide sequence ID" value="NZ_FUKI01000171.1"/>
</dbReference>
<dbReference type="EMBL" id="FUKI01000171">
    <property type="protein sequence ID" value="SJM96521.1"/>
    <property type="molecule type" value="Genomic_DNA"/>
</dbReference>
<accession>A0A1R4HKF5</accession>
<keyword evidence="1" id="KW-1133">Transmembrane helix</keyword>
<dbReference type="OrthoDB" id="9808192at2"/>
<feature type="transmembrane region" description="Helical" evidence="1">
    <location>
        <begin position="143"/>
        <end position="164"/>
    </location>
</feature>
<feature type="transmembrane region" description="Helical" evidence="1">
    <location>
        <begin position="69"/>
        <end position="85"/>
    </location>
</feature>
<organism evidence="3 4">
    <name type="scientific">Crenothrix polyspora</name>
    <dbReference type="NCBI Taxonomy" id="360316"/>
    <lineage>
        <taxon>Bacteria</taxon>
        <taxon>Pseudomonadati</taxon>
        <taxon>Pseudomonadota</taxon>
        <taxon>Gammaproteobacteria</taxon>
        <taxon>Methylococcales</taxon>
        <taxon>Crenotrichaceae</taxon>
        <taxon>Crenothrix</taxon>
    </lineage>
</organism>
<dbReference type="InterPro" id="IPR007038">
    <property type="entry name" value="HupE_UreJ"/>
</dbReference>
<feature type="transmembrane region" description="Helical" evidence="1">
    <location>
        <begin position="91"/>
        <end position="107"/>
    </location>
</feature>
<feature type="signal peptide" evidence="2">
    <location>
        <begin position="1"/>
        <end position="20"/>
    </location>
</feature>
<protein>
    <submittedName>
        <fullName evidence="3">Protein HupE</fullName>
    </submittedName>
</protein>
<evidence type="ECO:0000313" key="3">
    <source>
        <dbReference type="EMBL" id="SJM96521.1"/>
    </source>
</evidence>